<keyword evidence="2" id="KW-1185">Reference proteome</keyword>
<proteinExistence type="predicted"/>
<reference evidence="2" key="1">
    <citation type="submission" date="2017-06" db="EMBL/GenBank/DDBJ databases">
        <authorList>
            <person name="Varghese N."/>
            <person name="Submissions S."/>
        </authorList>
    </citation>
    <scope>NUCLEOTIDE SEQUENCE [LARGE SCALE GENOMIC DNA]</scope>
    <source>
        <strain evidence="2">5C</strain>
    </source>
</reference>
<dbReference type="Proteomes" id="UP000198480">
    <property type="component" value="Unassembled WGS sequence"/>
</dbReference>
<evidence type="ECO:0000313" key="1">
    <source>
        <dbReference type="EMBL" id="SNS40354.1"/>
    </source>
</evidence>
<gene>
    <name evidence="1" type="ORF">SAMN06295967_1093</name>
</gene>
<dbReference type="OrthoDB" id="1364300at2"/>
<dbReference type="RefSeq" id="WP_089240563.1">
    <property type="nucleotide sequence ID" value="NZ_FZOK01000009.1"/>
</dbReference>
<evidence type="ECO:0000313" key="2">
    <source>
        <dbReference type="Proteomes" id="UP000198480"/>
    </source>
</evidence>
<sequence length="88" mass="10371">MNKQEKITYLKAYLDKPEESYAESFKWEIGMILGDFDESNPNLRFLENLSDEAAINAFVDRLTSRIVMKYDPEWESLGDFFWDYVANG</sequence>
<protein>
    <submittedName>
        <fullName evidence="1">Uncharacterized protein</fullName>
    </submittedName>
</protein>
<dbReference type="AlphaFoldDB" id="A0A239E8Z9"/>
<dbReference type="EMBL" id="FZOK01000009">
    <property type="protein sequence ID" value="SNS40354.1"/>
    <property type="molecule type" value="Genomic_DNA"/>
</dbReference>
<name>A0A239E8Z9_9BACT</name>
<organism evidence="1 2">
    <name type="scientific">Belliella buryatensis</name>
    <dbReference type="NCBI Taxonomy" id="1500549"/>
    <lineage>
        <taxon>Bacteria</taxon>
        <taxon>Pseudomonadati</taxon>
        <taxon>Bacteroidota</taxon>
        <taxon>Cytophagia</taxon>
        <taxon>Cytophagales</taxon>
        <taxon>Cyclobacteriaceae</taxon>
        <taxon>Belliella</taxon>
    </lineage>
</organism>
<accession>A0A239E8Z9</accession>